<proteinExistence type="predicted"/>
<dbReference type="Proteomes" id="UP000287033">
    <property type="component" value="Unassembled WGS sequence"/>
</dbReference>
<dbReference type="GO" id="GO:0000271">
    <property type="term" value="P:polysaccharide biosynthetic process"/>
    <property type="evidence" value="ECO:0007669"/>
    <property type="project" value="TreeGrafter"/>
</dbReference>
<name>A0A401U3W9_CHIPU</name>
<comment type="caution">
    <text evidence="1">The sequence shown here is derived from an EMBL/GenBank/DDBJ whole genome shotgun (WGS) entry which is preliminary data.</text>
</comment>
<dbReference type="InterPro" id="IPR000888">
    <property type="entry name" value="RmlC-like"/>
</dbReference>
<evidence type="ECO:0000313" key="2">
    <source>
        <dbReference type="Proteomes" id="UP000287033"/>
    </source>
</evidence>
<dbReference type="OrthoDB" id="9973973at2759"/>
<accession>A0A401U3W9</accession>
<dbReference type="GO" id="GO:0019305">
    <property type="term" value="P:dTDP-rhamnose biosynthetic process"/>
    <property type="evidence" value="ECO:0007669"/>
    <property type="project" value="TreeGrafter"/>
</dbReference>
<gene>
    <name evidence="1" type="ORF">chiPu_0034018</name>
</gene>
<dbReference type="GO" id="GO:0005829">
    <property type="term" value="C:cytosol"/>
    <property type="evidence" value="ECO:0007669"/>
    <property type="project" value="TreeGrafter"/>
</dbReference>
<dbReference type="InterPro" id="IPR011051">
    <property type="entry name" value="RmlC_Cupin_sf"/>
</dbReference>
<dbReference type="AlphaFoldDB" id="A0A401U3W9"/>
<dbReference type="GO" id="GO:0008830">
    <property type="term" value="F:dTDP-4-dehydrorhamnose 3,5-epimerase activity"/>
    <property type="evidence" value="ECO:0007669"/>
    <property type="project" value="InterPro"/>
</dbReference>
<feature type="non-terminal residue" evidence="1">
    <location>
        <position position="1"/>
    </location>
</feature>
<organism evidence="1 2">
    <name type="scientific">Chiloscyllium punctatum</name>
    <name type="common">Brownbanded bambooshark</name>
    <name type="synonym">Hemiscyllium punctatum</name>
    <dbReference type="NCBI Taxonomy" id="137246"/>
    <lineage>
        <taxon>Eukaryota</taxon>
        <taxon>Metazoa</taxon>
        <taxon>Chordata</taxon>
        <taxon>Craniata</taxon>
        <taxon>Vertebrata</taxon>
        <taxon>Chondrichthyes</taxon>
        <taxon>Elasmobranchii</taxon>
        <taxon>Galeomorphii</taxon>
        <taxon>Galeoidea</taxon>
        <taxon>Orectolobiformes</taxon>
        <taxon>Hemiscylliidae</taxon>
        <taxon>Chiloscyllium</taxon>
    </lineage>
</organism>
<dbReference type="Pfam" id="PF00908">
    <property type="entry name" value="dTDP_sugar_isom"/>
    <property type="match status" value="1"/>
</dbReference>
<reference evidence="1 2" key="1">
    <citation type="journal article" date="2018" name="Nat. Ecol. Evol.">
        <title>Shark genomes provide insights into elasmobranch evolution and the origin of vertebrates.</title>
        <authorList>
            <person name="Hara Y"/>
            <person name="Yamaguchi K"/>
            <person name="Onimaru K"/>
            <person name="Kadota M"/>
            <person name="Koyanagi M"/>
            <person name="Keeley SD"/>
            <person name="Tatsumi K"/>
            <person name="Tanaka K"/>
            <person name="Motone F"/>
            <person name="Kageyama Y"/>
            <person name="Nozu R"/>
            <person name="Adachi N"/>
            <person name="Nishimura O"/>
            <person name="Nakagawa R"/>
            <person name="Tanegashima C"/>
            <person name="Kiyatake I"/>
            <person name="Matsumoto R"/>
            <person name="Murakumo K"/>
            <person name="Nishida K"/>
            <person name="Terakita A"/>
            <person name="Kuratani S"/>
            <person name="Sato K"/>
            <person name="Hyodo S Kuraku.S."/>
        </authorList>
    </citation>
    <scope>NUCLEOTIDE SEQUENCE [LARGE SCALE GENOMIC DNA]</scope>
</reference>
<dbReference type="PANTHER" id="PTHR21047:SF2">
    <property type="entry name" value="THYMIDINE DIPHOSPHO-4-KETO-RHAMNOSE 3,5-EPIMERASE"/>
    <property type="match status" value="1"/>
</dbReference>
<dbReference type="PANTHER" id="PTHR21047">
    <property type="entry name" value="DTDP-6-DEOXY-D-GLUCOSE-3,5 EPIMERASE"/>
    <property type="match status" value="1"/>
</dbReference>
<dbReference type="EMBL" id="BEZZ01279514">
    <property type="protein sequence ID" value="GCC49593.1"/>
    <property type="molecule type" value="Genomic_DNA"/>
</dbReference>
<dbReference type="SUPFAM" id="SSF51182">
    <property type="entry name" value="RmlC-like cupins"/>
    <property type="match status" value="1"/>
</dbReference>
<dbReference type="Gene3D" id="2.60.120.10">
    <property type="entry name" value="Jelly Rolls"/>
    <property type="match status" value="1"/>
</dbReference>
<evidence type="ECO:0008006" key="3">
    <source>
        <dbReference type="Google" id="ProtNLM"/>
    </source>
</evidence>
<keyword evidence="2" id="KW-1185">Reference proteome</keyword>
<evidence type="ECO:0000313" key="1">
    <source>
        <dbReference type="EMBL" id="GCC49593.1"/>
    </source>
</evidence>
<protein>
    <recommendedName>
        <fullName evidence="3">dTDP-4-dehydrorhamnose 3,5-epimerase</fullName>
    </recommendedName>
</protein>
<sequence length="79" mass="8596">SSDVVAGRGFAHGFVVLSETADFFYKCDDFYSPKDELSIRWNDPAIGIKWGVDKPQLSAKDADAPLLADASNLPSYGQI</sequence>
<dbReference type="InterPro" id="IPR014710">
    <property type="entry name" value="RmlC-like_jellyroll"/>
</dbReference>
<dbReference type="STRING" id="137246.A0A401U3W9"/>